<organism evidence="2 3">
    <name type="scientific">Papilio xuthus</name>
    <name type="common">Asian swallowtail butterfly</name>
    <dbReference type="NCBI Taxonomy" id="66420"/>
    <lineage>
        <taxon>Eukaryota</taxon>
        <taxon>Metazoa</taxon>
        <taxon>Ecdysozoa</taxon>
        <taxon>Arthropoda</taxon>
        <taxon>Hexapoda</taxon>
        <taxon>Insecta</taxon>
        <taxon>Pterygota</taxon>
        <taxon>Neoptera</taxon>
        <taxon>Endopterygota</taxon>
        <taxon>Lepidoptera</taxon>
        <taxon>Glossata</taxon>
        <taxon>Ditrysia</taxon>
        <taxon>Papilionoidea</taxon>
        <taxon>Papilionidae</taxon>
        <taxon>Papilioninae</taxon>
        <taxon>Papilio</taxon>
    </lineage>
</organism>
<dbReference type="STRING" id="66420.A0A194Q9Y4"/>
<evidence type="ECO:0000313" key="2">
    <source>
        <dbReference type="EMBL" id="KPJ00236.1"/>
    </source>
</evidence>
<proteinExistence type="predicted"/>
<feature type="compositionally biased region" description="Basic residues" evidence="1">
    <location>
        <begin position="164"/>
        <end position="175"/>
    </location>
</feature>
<evidence type="ECO:0000256" key="1">
    <source>
        <dbReference type="SAM" id="MobiDB-lite"/>
    </source>
</evidence>
<protein>
    <submittedName>
        <fullName evidence="2">E1A-binding protein p400</fullName>
    </submittedName>
</protein>
<dbReference type="Proteomes" id="UP000053268">
    <property type="component" value="Unassembled WGS sequence"/>
</dbReference>
<reference evidence="2 3" key="1">
    <citation type="journal article" date="2015" name="Nat. Commun.">
        <title>Outbred genome sequencing and CRISPR/Cas9 gene editing in butterflies.</title>
        <authorList>
            <person name="Li X."/>
            <person name="Fan D."/>
            <person name="Zhang W."/>
            <person name="Liu G."/>
            <person name="Zhang L."/>
            <person name="Zhao L."/>
            <person name="Fang X."/>
            <person name="Chen L."/>
            <person name="Dong Y."/>
            <person name="Chen Y."/>
            <person name="Ding Y."/>
            <person name="Zhao R."/>
            <person name="Feng M."/>
            <person name="Zhu Y."/>
            <person name="Feng Y."/>
            <person name="Jiang X."/>
            <person name="Zhu D."/>
            <person name="Xiang H."/>
            <person name="Feng X."/>
            <person name="Li S."/>
            <person name="Wang J."/>
            <person name="Zhang G."/>
            <person name="Kronforst M.R."/>
            <person name="Wang W."/>
        </authorList>
    </citation>
    <scope>NUCLEOTIDE SEQUENCE [LARGE SCALE GENOMIC DNA]</scope>
    <source>
        <strain evidence="2">Ya'a_city_454_Px</strain>
        <tissue evidence="2">Whole body</tissue>
    </source>
</reference>
<sequence>MWCPPTPPSSDGDVYCDTWARPLYRRGAAAESLLPGVTRRDGRGGAPGVAGRDPRRLRLAPRPAHAPPSMFERSAAGGGGVPRPRARPRAPLPHREPPQPEWAAGEDAALRRALRLQRLPPDAPQARAPNWDWVADLVNDVARAYRSPRACRDRHDVLADPERARRKHKKPIPARRRTDDD</sequence>
<keyword evidence="3" id="KW-1185">Reference proteome</keyword>
<feature type="region of interest" description="Disordered" evidence="1">
    <location>
        <begin position="153"/>
        <end position="181"/>
    </location>
</feature>
<evidence type="ECO:0000313" key="3">
    <source>
        <dbReference type="Proteomes" id="UP000053268"/>
    </source>
</evidence>
<dbReference type="AlphaFoldDB" id="A0A194Q9Y4"/>
<accession>A0A194Q9Y4</accession>
<feature type="compositionally biased region" description="Basic and acidic residues" evidence="1">
    <location>
        <begin position="153"/>
        <end position="163"/>
    </location>
</feature>
<name>A0A194Q9Y4_PAPXU</name>
<gene>
    <name evidence="2" type="ORF">RR46_03023</name>
</gene>
<feature type="region of interest" description="Disordered" evidence="1">
    <location>
        <begin position="35"/>
        <end position="108"/>
    </location>
</feature>
<dbReference type="EMBL" id="KQ459472">
    <property type="protein sequence ID" value="KPJ00236.1"/>
    <property type="molecule type" value="Genomic_DNA"/>
</dbReference>